<dbReference type="EMBL" id="MFGA01000012">
    <property type="protein sequence ID" value="OGF21173.1"/>
    <property type="molecule type" value="Genomic_DNA"/>
</dbReference>
<evidence type="ECO:0008006" key="4">
    <source>
        <dbReference type="Google" id="ProtNLM"/>
    </source>
</evidence>
<feature type="transmembrane region" description="Helical" evidence="1">
    <location>
        <begin position="29"/>
        <end position="47"/>
    </location>
</feature>
<dbReference type="Pfam" id="PF10066">
    <property type="entry name" value="DUF2304"/>
    <property type="match status" value="1"/>
</dbReference>
<comment type="caution">
    <text evidence="2">The sequence shown here is derived from an EMBL/GenBank/DDBJ whole genome shotgun (WGS) entry which is preliminary data.</text>
</comment>
<feature type="transmembrane region" description="Helical" evidence="1">
    <location>
        <begin position="67"/>
        <end position="85"/>
    </location>
</feature>
<protein>
    <recommendedName>
        <fullName evidence="4">DUF2304 domain-containing protein</fullName>
    </recommendedName>
</protein>
<sequence length="122" mass="14137">MLIQYFLIFLVLAIVYRTFSRWKQGSLALKKFIFWLCFWAIACVVVLKPESTDFVANILGVGRGADMVVYLSIILLFYIVFQTTIKIEKIERNITKIVREMAIQKTTGDKQQTTVNQQPHDS</sequence>
<dbReference type="InterPro" id="IPR019277">
    <property type="entry name" value="DUF2304"/>
</dbReference>
<evidence type="ECO:0000313" key="2">
    <source>
        <dbReference type="EMBL" id="OGF21173.1"/>
    </source>
</evidence>
<reference evidence="2 3" key="1">
    <citation type="journal article" date="2016" name="Nat. Commun.">
        <title>Thousands of microbial genomes shed light on interconnected biogeochemical processes in an aquifer system.</title>
        <authorList>
            <person name="Anantharaman K."/>
            <person name="Brown C.T."/>
            <person name="Hug L.A."/>
            <person name="Sharon I."/>
            <person name="Castelle C.J."/>
            <person name="Probst A.J."/>
            <person name="Thomas B.C."/>
            <person name="Singh A."/>
            <person name="Wilkins M.J."/>
            <person name="Karaoz U."/>
            <person name="Brodie E.L."/>
            <person name="Williams K.H."/>
            <person name="Hubbard S.S."/>
            <person name="Banfield J.F."/>
        </authorList>
    </citation>
    <scope>NUCLEOTIDE SEQUENCE [LARGE SCALE GENOMIC DNA]</scope>
</reference>
<name>A0A1F5S421_9BACT</name>
<accession>A0A1F5S421</accession>
<evidence type="ECO:0000256" key="1">
    <source>
        <dbReference type="SAM" id="Phobius"/>
    </source>
</evidence>
<organism evidence="2 3">
    <name type="scientific">Candidatus Falkowbacteria bacterium RIFOXYA2_FULL_38_12</name>
    <dbReference type="NCBI Taxonomy" id="1797993"/>
    <lineage>
        <taxon>Bacteria</taxon>
        <taxon>Candidatus Falkowiibacteriota</taxon>
    </lineage>
</organism>
<evidence type="ECO:0000313" key="3">
    <source>
        <dbReference type="Proteomes" id="UP000177407"/>
    </source>
</evidence>
<dbReference type="Proteomes" id="UP000177407">
    <property type="component" value="Unassembled WGS sequence"/>
</dbReference>
<dbReference type="AlphaFoldDB" id="A0A1F5S421"/>
<feature type="transmembrane region" description="Helical" evidence="1">
    <location>
        <begin position="6"/>
        <end position="22"/>
    </location>
</feature>
<keyword evidence="1" id="KW-1133">Transmembrane helix</keyword>
<keyword evidence="1" id="KW-0812">Transmembrane</keyword>
<keyword evidence="1" id="KW-0472">Membrane</keyword>
<proteinExistence type="predicted"/>
<gene>
    <name evidence="2" type="ORF">A2257_01730</name>
</gene>